<comment type="caution">
    <text evidence="1">The sequence shown here is derived from an EMBL/GenBank/DDBJ whole genome shotgun (WGS) entry which is preliminary data.</text>
</comment>
<evidence type="ECO:0000313" key="2">
    <source>
        <dbReference type="Proteomes" id="UP001187531"/>
    </source>
</evidence>
<dbReference type="Proteomes" id="UP001187531">
    <property type="component" value="Unassembled WGS sequence"/>
</dbReference>
<dbReference type="PANTHER" id="PTHR47027">
    <property type="entry name" value="REVERSE TRANSCRIPTASE DOMAIN-CONTAINING PROTEIN"/>
    <property type="match status" value="1"/>
</dbReference>
<dbReference type="AlphaFoldDB" id="A0AA88II56"/>
<sequence>IHVYLEKFLQDTTSATMSNQPQKDVWENDLEHHIRQCPCTCNHLGYGNYWDYEVGSSTAKLQDARRTTGEYNQSSSLRISSNDHHSLFQIQNGQLNVVENGETISVDNASTTSREEQAGFMSDRSTVEQIFTIRQIVEKTTEFRKTGFIAYVDFRAAFDSVDRKALWRILELTGLP</sequence>
<gene>
    <name evidence="1" type="ORF">QYM36_003516</name>
</gene>
<dbReference type="EMBL" id="JAVRJZ010000006">
    <property type="protein sequence ID" value="KAK2721262.1"/>
    <property type="molecule type" value="Genomic_DNA"/>
</dbReference>
<reference evidence="1" key="1">
    <citation type="submission" date="2023-07" db="EMBL/GenBank/DDBJ databases">
        <title>Chromosome-level genome assembly of Artemia franciscana.</title>
        <authorList>
            <person name="Jo E."/>
        </authorList>
    </citation>
    <scope>NUCLEOTIDE SEQUENCE</scope>
    <source>
        <tissue evidence="1">Whole body</tissue>
    </source>
</reference>
<proteinExistence type="predicted"/>
<feature type="non-terminal residue" evidence="1">
    <location>
        <position position="1"/>
    </location>
</feature>
<keyword evidence="2" id="KW-1185">Reference proteome</keyword>
<protein>
    <recommendedName>
        <fullName evidence="3">Reverse transcriptase domain-containing protein</fullName>
    </recommendedName>
</protein>
<evidence type="ECO:0008006" key="3">
    <source>
        <dbReference type="Google" id="ProtNLM"/>
    </source>
</evidence>
<dbReference type="PANTHER" id="PTHR47027:SF20">
    <property type="entry name" value="REVERSE TRANSCRIPTASE-LIKE PROTEIN WITH RNA-DIRECTED DNA POLYMERASE DOMAIN"/>
    <property type="match status" value="1"/>
</dbReference>
<organism evidence="1 2">
    <name type="scientific">Artemia franciscana</name>
    <name type="common">Brine shrimp</name>
    <name type="synonym">Artemia sanfranciscana</name>
    <dbReference type="NCBI Taxonomy" id="6661"/>
    <lineage>
        <taxon>Eukaryota</taxon>
        <taxon>Metazoa</taxon>
        <taxon>Ecdysozoa</taxon>
        <taxon>Arthropoda</taxon>
        <taxon>Crustacea</taxon>
        <taxon>Branchiopoda</taxon>
        <taxon>Anostraca</taxon>
        <taxon>Artemiidae</taxon>
        <taxon>Artemia</taxon>
    </lineage>
</organism>
<name>A0AA88II56_ARTSF</name>
<accession>A0AA88II56</accession>
<evidence type="ECO:0000313" key="1">
    <source>
        <dbReference type="EMBL" id="KAK2721262.1"/>
    </source>
</evidence>